<dbReference type="Gramene" id="RZC49760">
    <property type="protein sequence ID" value="RZC49760"/>
    <property type="gene ID" value="C5167_018198"/>
</dbReference>
<dbReference type="SUPFAM" id="SSF53474">
    <property type="entry name" value="alpha/beta-Hydrolases"/>
    <property type="match status" value="1"/>
</dbReference>
<dbReference type="PANTHER" id="PTHR42886:SF53">
    <property type="entry name" value="ALPHA_BETA-HYDROLASES SUPERFAMILY PROTEIN"/>
    <property type="match status" value="1"/>
</dbReference>
<accession>A0A4Y7IPN3</accession>
<evidence type="ECO:0000259" key="2">
    <source>
        <dbReference type="Pfam" id="PF12146"/>
    </source>
</evidence>
<evidence type="ECO:0000313" key="4">
    <source>
        <dbReference type="Proteomes" id="UP000316621"/>
    </source>
</evidence>
<feature type="region of interest" description="Disordered" evidence="1">
    <location>
        <begin position="18"/>
        <end position="41"/>
    </location>
</feature>
<sequence length="329" mass="36671">MAGLSMYCRLNPYSPKPLTKHTPSTTYHHPSSSSSFSISPSSLPKSRFIKFSTMASQSVPSEKTVNSVIVEQQRVNVKNKYGENLVGVLHETGSTKIVILCHGFQSSKDSRINRNLAEVLTKQGISVFRFDFSGNGESEGTFQYGNYVKEADDLHSVVMHFVGLKRVVGAIVGHSKGGDVVLVYASKYHDVPTVVNLSGRYNMERGIAERLGKDYTERIEKDGFIDVKDKEGNVQYRVTKESLMERLATDMHALCLLFGKDCRVMTVHGSADEIIRVEDAFEFAKVIANHKLHIVEGADHCYTKHPTELAEVVVDYINESFQANTITLQ</sequence>
<dbReference type="Pfam" id="PF12146">
    <property type="entry name" value="Hydrolase_4"/>
    <property type="match status" value="1"/>
</dbReference>
<dbReference type="PANTHER" id="PTHR42886">
    <property type="entry name" value="RE40534P-RELATED"/>
    <property type="match status" value="1"/>
</dbReference>
<protein>
    <recommendedName>
        <fullName evidence="2">Serine aminopeptidase S33 domain-containing protein</fullName>
    </recommendedName>
</protein>
<feature type="domain" description="Serine aminopeptidase S33" evidence="2">
    <location>
        <begin position="95"/>
        <end position="195"/>
    </location>
</feature>
<evidence type="ECO:0000256" key="1">
    <source>
        <dbReference type="SAM" id="MobiDB-lite"/>
    </source>
</evidence>
<dbReference type="OrthoDB" id="9988524at2759"/>
<evidence type="ECO:0000313" key="3">
    <source>
        <dbReference type="EMBL" id="RZC49760.1"/>
    </source>
</evidence>
<dbReference type="InterPro" id="IPR022742">
    <property type="entry name" value="Hydrolase_4"/>
</dbReference>
<dbReference type="Gene3D" id="3.40.50.1820">
    <property type="entry name" value="alpha/beta hydrolase"/>
    <property type="match status" value="1"/>
</dbReference>
<dbReference type="STRING" id="3469.A0A4Y7IPN3"/>
<feature type="compositionally biased region" description="Low complexity" evidence="1">
    <location>
        <begin position="21"/>
        <end position="41"/>
    </location>
</feature>
<gene>
    <name evidence="3" type="ORF">C5167_018198</name>
</gene>
<keyword evidence="4" id="KW-1185">Reference proteome</keyword>
<dbReference type="OMA" id="PRDNIPR"/>
<dbReference type="InterPro" id="IPR029058">
    <property type="entry name" value="AB_hydrolase_fold"/>
</dbReference>
<dbReference type="Proteomes" id="UP000316621">
    <property type="component" value="Chromosome 2"/>
</dbReference>
<name>A0A4Y7IPN3_PAPSO</name>
<dbReference type="AlphaFoldDB" id="A0A4Y7IPN3"/>
<dbReference type="EMBL" id="CM010716">
    <property type="protein sequence ID" value="RZC49760.1"/>
    <property type="molecule type" value="Genomic_DNA"/>
</dbReference>
<proteinExistence type="predicted"/>
<reference evidence="3 4" key="1">
    <citation type="journal article" date="2018" name="Science">
        <title>The opium poppy genome and morphinan production.</title>
        <authorList>
            <person name="Guo L."/>
            <person name="Winzer T."/>
            <person name="Yang X."/>
            <person name="Li Y."/>
            <person name="Ning Z."/>
            <person name="He Z."/>
            <person name="Teodor R."/>
            <person name="Lu Y."/>
            <person name="Bowser T.A."/>
            <person name="Graham I.A."/>
            <person name="Ye K."/>
        </authorList>
    </citation>
    <scope>NUCLEOTIDE SEQUENCE [LARGE SCALE GENOMIC DNA]</scope>
    <source>
        <strain evidence="4">cv. HN1</strain>
        <tissue evidence="3">Leaves</tissue>
    </source>
</reference>
<organism evidence="3 4">
    <name type="scientific">Papaver somniferum</name>
    <name type="common">Opium poppy</name>
    <dbReference type="NCBI Taxonomy" id="3469"/>
    <lineage>
        <taxon>Eukaryota</taxon>
        <taxon>Viridiplantae</taxon>
        <taxon>Streptophyta</taxon>
        <taxon>Embryophyta</taxon>
        <taxon>Tracheophyta</taxon>
        <taxon>Spermatophyta</taxon>
        <taxon>Magnoliopsida</taxon>
        <taxon>Ranunculales</taxon>
        <taxon>Papaveraceae</taxon>
        <taxon>Papaveroideae</taxon>
        <taxon>Papaver</taxon>
    </lineage>
</organism>